<dbReference type="EMBL" id="CP099423">
    <property type="protein sequence ID" value="USW54808.1"/>
    <property type="molecule type" value="Genomic_DNA"/>
</dbReference>
<evidence type="ECO:0000313" key="2">
    <source>
        <dbReference type="EMBL" id="USW54808.1"/>
    </source>
</evidence>
<gene>
    <name evidence="2" type="ORF">Slin15195_G081270</name>
</gene>
<dbReference type="OrthoDB" id="4502478at2759"/>
<proteinExistence type="predicted"/>
<dbReference type="AlphaFoldDB" id="A0A9Q9AZC7"/>
<organism evidence="2 3">
    <name type="scientific">Septoria linicola</name>
    <dbReference type="NCBI Taxonomy" id="215465"/>
    <lineage>
        <taxon>Eukaryota</taxon>
        <taxon>Fungi</taxon>
        <taxon>Dikarya</taxon>
        <taxon>Ascomycota</taxon>
        <taxon>Pezizomycotina</taxon>
        <taxon>Dothideomycetes</taxon>
        <taxon>Dothideomycetidae</taxon>
        <taxon>Mycosphaerellales</taxon>
        <taxon>Mycosphaerellaceae</taxon>
        <taxon>Septoria</taxon>
    </lineage>
</organism>
<dbReference type="Proteomes" id="UP001056384">
    <property type="component" value="Chromosome 6"/>
</dbReference>
<keyword evidence="3" id="KW-1185">Reference proteome</keyword>
<sequence length="213" mass="24309">MAPTAGFLAQSESKKRFFDRLGLDERNKLHRHLYSNMKAEAVEGWSRISANRKALIPQLREDPDIEPPYTFGQIDEEAVHEEVMYIFQHARKNTRIMYELGRDRDGDMEENWIIRWLLWHVFRYRDDRNVGAGRKRALADSEEPDATSDAMAEFSPTADLTRAASLHVAANSNQLSGGPSPPQPIQQSSDNSTASAPVATTRYFDPVRDLFRT</sequence>
<protein>
    <submittedName>
        <fullName evidence="2">Uncharacterized protein</fullName>
    </submittedName>
</protein>
<name>A0A9Q9AZC7_9PEZI</name>
<evidence type="ECO:0000256" key="1">
    <source>
        <dbReference type="SAM" id="MobiDB-lite"/>
    </source>
</evidence>
<evidence type="ECO:0000313" key="3">
    <source>
        <dbReference type="Proteomes" id="UP001056384"/>
    </source>
</evidence>
<accession>A0A9Q9AZC7</accession>
<reference evidence="2" key="1">
    <citation type="submission" date="2022-06" db="EMBL/GenBank/DDBJ databases">
        <title>Complete genome sequences of two strains of the flax pathogen Septoria linicola.</title>
        <authorList>
            <person name="Lapalu N."/>
            <person name="Simon A."/>
            <person name="Demenou B."/>
            <person name="Paumier D."/>
            <person name="Guillot M.-P."/>
            <person name="Gout L."/>
            <person name="Valade R."/>
        </authorList>
    </citation>
    <scope>NUCLEOTIDE SEQUENCE</scope>
    <source>
        <strain evidence="2">SE15195</strain>
    </source>
</reference>
<feature type="region of interest" description="Disordered" evidence="1">
    <location>
        <begin position="170"/>
        <end position="201"/>
    </location>
</feature>